<dbReference type="Proteomes" id="UP001420932">
    <property type="component" value="Unassembled WGS sequence"/>
</dbReference>
<evidence type="ECO:0000313" key="1">
    <source>
        <dbReference type="EMBL" id="KAK9114963.1"/>
    </source>
</evidence>
<organism evidence="1 2">
    <name type="scientific">Stephania yunnanensis</name>
    <dbReference type="NCBI Taxonomy" id="152371"/>
    <lineage>
        <taxon>Eukaryota</taxon>
        <taxon>Viridiplantae</taxon>
        <taxon>Streptophyta</taxon>
        <taxon>Embryophyta</taxon>
        <taxon>Tracheophyta</taxon>
        <taxon>Spermatophyta</taxon>
        <taxon>Magnoliopsida</taxon>
        <taxon>Ranunculales</taxon>
        <taxon>Menispermaceae</taxon>
        <taxon>Menispermoideae</taxon>
        <taxon>Cissampelideae</taxon>
        <taxon>Stephania</taxon>
    </lineage>
</organism>
<sequence>MVETLLGQGPVAKISGYNLLLLQENLQKVDDQDTRGSKLHSAERLYSKRILAMKLVDRI</sequence>
<gene>
    <name evidence="1" type="ORF">Syun_021760</name>
</gene>
<accession>A0AAP0IH74</accession>
<evidence type="ECO:0000313" key="2">
    <source>
        <dbReference type="Proteomes" id="UP001420932"/>
    </source>
</evidence>
<proteinExistence type="predicted"/>
<dbReference type="AlphaFoldDB" id="A0AAP0IH74"/>
<reference evidence="1 2" key="1">
    <citation type="submission" date="2024-01" db="EMBL/GenBank/DDBJ databases">
        <title>Genome assemblies of Stephania.</title>
        <authorList>
            <person name="Yang L."/>
        </authorList>
    </citation>
    <scope>NUCLEOTIDE SEQUENCE [LARGE SCALE GENOMIC DNA]</scope>
    <source>
        <strain evidence="1">YNDBR</strain>
        <tissue evidence="1">Leaf</tissue>
    </source>
</reference>
<dbReference type="EMBL" id="JBBNAF010000009">
    <property type="protein sequence ID" value="KAK9114963.1"/>
    <property type="molecule type" value="Genomic_DNA"/>
</dbReference>
<name>A0AAP0IH74_9MAGN</name>
<keyword evidence="2" id="KW-1185">Reference proteome</keyword>
<protein>
    <submittedName>
        <fullName evidence="1">Uncharacterized protein</fullName>
    </submittedName>
</protein>
<comment type="caution">
    <text evidence="1">The sequence shown here is derived from an EMBL/GenBank/DDBJ whole genome shotgun (WGS) entry which is preliminary data.</text>
</comment>